<evidence type="ECO:0000313" key="2">
    <source>
        <dbReference type="Proteomes" id="UP000315700"/>
    </source>
</evidence>
<dbReference type="AlphaFoldDB" id="A0A517S901"/>
<dbReference type="InParanoid" id="A0A517S901"/>
<dbReference type="Proteomes" id="UP000315700">
    <property type="component" value="Chromosome"/>
</dbReference>
<keyword evidence="2" id="KW-1185">Reference proteome</keyword>
<dbReference type="InterPro" id="IPR015943">
    <property type="entry name" value="WD40/YVTN_repeat-like_dom_sf"/>
</dbReference>
<dbReference type="CDD" id="cd15482">
    <property type="entry name" value="Sialidase_non-viral"/>
    <property type="match status" value="1"/>
</dbReference>
<organism evidence="1 2">
    <name type="scientific">Caulifigura coniformis</name>
    <dbReference type="NCBI Taxonomy" id="2527983"/>
    <lineage>
        <taxon>Bacteria</taxon>
        <taxon>Pseudomonadati</taxon>
        <taxon>Planctomycetota</taxon>
        <taxon>Planctomycetia</taxon>
        <taxon>Planctomycetales</taxon>
        <taxon>Planctomycetaceae</taxon>
        <taxon>Caulifigura</taxon>
    </lineage>
</organism>
<protein>
    <recommendedName>
        <fullName evidence="3">BNR/Asp-box repeat protein</fullName>
    </recommendedName>
</protein>
<dbReference type="Gene3D" id="2.130.10.10">
    <property type="entry name" value="YVTN repeat-like/Quinoprotein amine dehydrogenase"/>
    <property type="match status" value="1"/>
</dbReference>
<name>A0A517S901_9PLAN</name>
<dbReference type="InterPro" id="IPR052025">
    <property type="entry name" value="Xyloglucanase_GH74"/>
</dbReference>
<proteinExistence type="predicted"/>
<gene>
    <name evidence="1" type="ORF">Pan44_06290</name>
</gene>
<dbReference type="EMBL" id="CP036271">
    <property type="protein sequence ID" value="QDT52617.1"/>
    <property type="molecule type" value="Genomic_DNA"/>
</dbReference>
<dbReference type="PANTHER" id="PTHR43739">
    <property type="entry name" value="XYLOGLUCANASE (EUROFUNG)"/>
    <property type="match status" value="1"/>
</dbReference>
<evidence type="ECO:0000313" key="1">
    <source>
        <dbReference type="EMBL" id="QDT52617.1"/>
    </source>
</evidence>
<dbReference type="KEGG" id="ccos:Pan44_06290"/>
<sequence length="359" mass="39007">MSWRHDAGTWNAEPVHFLGDTVTQVFPDERDGSLYAILTLGHFGAKLRRLPSGAPEWIECGVPVYPEGAEVNDGPPREDGSVKKKPATLKEIWALESGGHDQPGVLWAGTIPGGLFRSNDLGATWALIESLWDRPERAQWFGGGKDEPGIHSVCIDPRDSRHIAIGISCGGAWFSSDGGASWTVGQGMRAEYMPPNLAYEPSAQDPHRMVHCPASPDRMWVQHHNGVFRSDDFAANWTEITNVPPAPFGFAVAVHPQKPDTAWLVPAVKDEIRVPVDARVVVSRTNDGGRTFQVLSNGLPEPPAYDIVYRHALDVAADGNTLAFGSTTGGLWVSGNGGDSWTCLTHTLPPVYAVRFSEF</sequence>
<dbReference type="GO" id="GO:0010411">
    <property type="term" value="P:xyloglucan metabolic process"/>
    <property type="evidence" value="ECO:0007669"/>
    <property type="project" value="TreeGrafter"/>
</dbReference>
<dbReference type="SUPFAM" id="SSF110296">
    <property type="entry name" value="Oligoxyloglucan reducing end-specific cellobiohydrolase"/>
    <property type="match status" value="1"/>
</dbReference>
<dbReference type="PANTHER" id="PTHR43739:SF5">
    <property type="entry name" value="EXO-ALPHA-SIALIDASE"/>
    <property type="match status" value="1"/>
</dbReference>
<reference evidence="1 2" key="1">
    <citation type="submission" date="2019-02" db="EMBL/GenBank/DDBJ databases">
        <title>Deep-cultivation of Planctomycetes and their phenomic and genomic characterization uncovers novel biology.</title>
        <authorList>
            <person name="Wiegand S."/>
            <person name="Jogler M."/>
            <person name="Boedeker C."/>
            <person name="Pinto D."/>
            <person name="Vollmers J."/>
            <person name="Rivas-Marin E."/>
            <person name="Kohn T."/>
            <person name="Peeters S.H."/>
            <person name="Heuer A."/>
            <person name="Rast P."/>
            <person name="Oberbeckmann S."/>
            <person name="Bunk B."/>
            <person name="Jeske O."/>
            <person name="Meyerdierks A."/>
            <person name="Storesund J.E."/>
            <person name="Kallscheuer N."/>
            <person name="Luecker S."/>
            <person name="Lage O.M."/>
            <person name="Pohl T."/>
            <person name="Merkel B.J."/>
            <person name="Hornburger P."/>
            <person name="Mueller R.-W."/>
            <person name="Bruemmer F."/>
            <person name="Labrenz M."/>
            <person name="Spormann A.M."/>
            <person name="Op den Camp H."/>
            <person name="Overmann J."/>
            <person name="Amann R."/>
            <person name="Jetten M.S.M."/>
            <person name="Mascher T."/>
            <person name="Medema M.H."/>
            <person name="Devos D.P."/>
            <person name="Kaster A.-K."/>
            <person name="Ovreas L."/>
            <person name="Rohde M."/>
            <person name="Galperin M.Y."/>
            <person name="Jogler C."/>
        </authorList>
    </citation>
    <scope>NUCLEOTIDE SEQUENCE [LARGE SCALE GENOMIC DNA]</scope>
    <source>
        <strain evidence="1 2">Pan44</strain>
    </source>
</reference>
<accession>A0A517S901</accession>
<evidence type="ECO:0008006" key="3">
    <source>
        <dbReference type="Google" id="ProtNLM"/>
    </source>
</evidence>